<reference evidence="2 3" key="1">
    <citation type="submission" date="2024-02" db="EMBL/GenBank/DDBJ databases">
        <authorList>
            <person name="Vignale AGUSTIN F."/>
            <person name="Sosa J E."/>
            <person name="Modenutti C."/>
        </authorList>
    </citation>
    <scope>NUCLEOTIDE SEQUENCE [LARGE SCALE GENOMIC DNA]</scope>
</reference>
<feature type="compositionally biased region" description="Polar residues" evidence="1">
    <location>
        <begin position="63"/>
        <end position="73"/>
    </location>
</feature>
<evidence type="ECO:0000256" key="1">
    <source>
        <dbReference type="SAM" id="MobiDB-lite"/>
    </source>
</evidence>
<feature type="compositionally biased region" description="Basic and acidic residues" evidence="1">
    <location>
        <begin position="74"/>
        <end position="86"/>
    </location>
</feature>
<organism evidence="2 3">
    <name type="scientific">Ilex paraguariensis</name>
    <name type="common">yerba mate</name>
    <dbReference type="NCBI Taxonomy" id="185542"/>
    <lineage>
        <taxon>Eukaryota</taxon>
        <taxon>Viridiplantae</taxon>
        <taxon>Streptophyta</taxon>
        <taxon>Embryophyta</taxon>
        <taxon>Tracheophyta</taxon>
        <taxon>Spermatophyta</taxon>
        <taxon>Magnoliopsida</taxon>
        <taxon>eudicotyledons</taxon>
        <taxon>Gunneridae</taxon>
        <taxon>Pentapetalae</taxon>
        <taxon>asterids</taxon>
        <taxon>campanulids</taxon>
        <taxon>Aquifoliales</taxon>
        <taxon>Aquifoliaceae</taxon>
        <taxon>Ilex</taxon>
    </lineage>
</organism>
<gene>
    <name evidence="2" type="ORF">ILEXP_LOCUS31454</name>
</gene>
<comment type="caution">
    <text evidence="2">The sequence shown here is derived from an EMBL/GenBank/DDBJ whole genome shotgun (WGS) entry which is preliminary data.</text>
</comment>
<evidence type="ECO:0000313" key="2">
    <source>
        <dbReference type="EMBL" id="CAK9162582.1"/>
    </source>
</evidence>
<evidence type="ECO:0000313" key="3">
    <source>
        <dbReference type="Proteomes" id="UP001642360"/>
    </source>
</evidence>
<name>A0ABC8T6A7_9AQUA</name>
<feature type="region of interest" description="Disordered" evidence="1">
    <location>
        <begin position="26"/>
        <end position="99"/>
    </location>
</feature>
<protein>
    <submittedName>
        <fullName evidence="2">Uncharacterized protein</fullName>
    </submittedName>
</protein>
<dbReference type="Proteomes" id="UP001642360">
    <property type="component" value="Unassembled WGS sequence"/>
</dbReference>
<accession>A0ABC8T6A7</accession>
<proteinExistence type="predicted"/>
<feature type="compositionally biased region" description="Polar residues" evidence="1">
    <location>
        <begin position="89"/>
        <end position="98"/>
    </location>
</feature>
<feature type="compositionally biased region" description="Basic and acidic residues" evidence="1">
    <location>
        <begin position="44"/>
        <end position="62"/>
    </location>
</feature>
<sequence>MGDEGARWQKIIYERIKKFCKICRKQGHGEEECRKMKLSSMPKNSERDPADLKESNKDRSPNDKNSGMPPQQSEKGKKEDHSRKDNLSAPLQTQNQEEVVSVPTVLMESSGKENAVGSFSFQNDHATDLQCQSGPVLNSVQDSQVLHAGFHLENSATGNTFPKHHINNQGVEPDLAAASVQQNYLHDLPKEIAGASKGLTEDIMQPPADCSLDRVDKCGVAQLEATAGSELSSQSYYQLNRQ</sequence>
<dbReference type="AlphaFoldDB" id="A0ABC8T6A7"/>
<keyword evidence="3" id="KW-1185">Reference proteome</keyword>
<dbReference type="EMBL" id="CAUOFW020003901">
    <property type="protein sequence ID" value="CAK9162582.1"/>
    <property type="molecule type" value="Genomic_DNA"/>
</dbReference>